<organism evidence="7 8">
    <name type="scientific">Candida parapsilosis</name>
    <name type="common">Yeast</name>
    <dbReference type="NCBI Taxonomy" id="5480"/>
    <lineage>
        <taxon>Eukaryota</taxon>
        <taxon>Fungi</taxon>
        <taxon>Dikarya</taxon>
        <taxon>Ascomycota</taxon>
        <taxon>Saccharomycotina</taxon>
        <taxon>Pichiomycetes</taxon>
        <taxon>Debaryomycetaceae</taxon>
        <taxon>Candida/Lodderomyces clade</taxon>
        <taxon>Candida</taxon>
    </lineage>
</organism>
<dbReference type="InterPro" id="IPR020846">
    <property type="entry name" value="MFS_dom"/>
</dbReference>
<evidence type="ECO:0000313" key="7">
    <source>
        <dbReference type="EMBL" id="KAF6057908.1"/>
    </source>
</evidence>
<dbReference type="AlphaFoldDB" id="A0A8X7TD49"/>
<feature type="transmembrane region" description="Helical" evidence="5">
    <location>
        <begin position="148"/>
        <end position="166"/>
    </location>
</feature>
<sequence length="505" mass="55959">MKVQIFTLHRGNDRQNSHMTSIDDKSAPVKEELESASVDVEPEISEEHKQYLIAKHGTYHLSPLPTMNDNDPLNWSNGMKFLQLGMVAFHGFMTTFLTTGLVPVAGVYAQKFNMPTSRIAYLISVQILVVGVFPIVWVPFMDRYGKRLLLIISTVGSMAFSLGSVFCNTYGSMMAMRIMQSVFISPGIAVGGSIVNETTFSHQRGSRSGIWAISVNLGTMVGAFLMGFVAGHQDAKYIHVVFTCINFGQAVCYVFLGKESSYNYNDLTRNEPNRFKQLRFKTIFPENRITLKRIVYPLKFFGNLKIFIPTFAYSVCFLQANIAMNIEIPEVMVAKFALGPQALGLQFISFIIGTAIGEVGGYMSDRLVAWGQKNGKGPSFRLWLTYPGFIACCVGLIIFGVQIEHAKTWNVTPLVGCAFASFGLQIMTSPIIAFCIDMDHKDASAIVVFITAVRQVLAFIGPFYFPHMYSDLGFAKSYGIMASLIGALSLIPMFILHYLAASKGK</sequence>
<dbReference type="PROSITE" id="PS50850">
    <property type="entry name" value="MFS"/>
    <property type="match status" value="1"/>
</dbReference>
<proteinExistence type="predicted"/>
<feature type="transmembrane region" description="Helical" evidence="5">
    <location>
        <begin position="477"/>
        <end position="500"/>
    </location>
</feature>
<comment type="subcellular location">
    <subcellularLocation>
        <location evidence="1">Membrane</location>
        <topology evidence="1">Multi-pass membrane protein</topology>
    </subcellularLocation>
</comment>
<evidence type="ECO:0000256" key="1">
    <source>
        <dbReference type="ARBA" id="ARBA00004141"/>
    </source>
</evidence>
<feature type="transmembrane region" description="Helical" evidence="5">
    <location>
        <begin position="237"/>
        <end position="256"/>
    </location>
</feature>
<keyword evidence="2 5" id="KW-0812">Transmembrane</keyword>
<feature type="transmembrane region" description="Helical" evidence="5">
    <location>
        <begin position="119"/>
        <end position="141"/>
    </location>
</feature>
<comment type="caution">
    <text evidence="7">The sequence shown here is derived from an EMBL/GenBank/DDBJ whole genome shotgun (WGS) entry which is preliminary data.</text>
</comment>
<dbReference type="SUPFAM" id="SSF103473">
    <property type="entry name" value="MFS general substrate transporter"/>
    <property type="match status" value="1"/>
</dbReference>
<keyword evidence="3 5" id="KW-1133">Transmembrane helix</keyword>
<feature type="transmembrane region" description="Helical" evidence="5">
    <location>
        <begin position="84"/>
        <end position="107"/>
    </location>
</feature>
<evidence type="ECO:0000256" key="2">
    <source>
        <dbReference type="ARBA" id="ARBA00022692"/>
    </source>
</evidence>
<evidence type="ECO:0000256" key="5">
    <source>
        <dbReference type="SAM" id="Phobius"/>
    </source>
</evidence>
<feature type="domain" description="Major facilitator superfamily (MFS) profile" evidence="6">
    <location>
        <begin position="83"/>
        <end position="504"/>
    </location>
</feature>
<dbReference type="PANTHER" id="PTHR23502">
    <property type="entry name" value="MAJOR FACILITATOR SUPERFAMILY"/>
    <property type="match status" value="1"/>
</dbReference>
<dbReference type="PANTHER" id="PTHR23502:SF2">
    <property type="entry name" value="TRANSPORTER, PUTATIVE (AFU_ORTHOLOGUE AFUA_2G08910)-RELATED"/>
    <property type="match status" value="1"/>
</dbReference>
<feature type="transmembrane region" description="Helical" evidence="5">
    <location>
        <begin position="300"/>
        <end position="322"/>
    </location>
</feature>
<dbReference type="Proteomes" id="UP000590412">
    <property type="component" value="Unassembled WGS sequence"/>
</dbReference>
<dbReference type="InterPro" id="IPR011701">
    <property type="entry name" value="MFS"/>
</dbReference>
<gene>
    <name evidence="7" type="ORF">FOB60_002463</name>
</gene>
<protein>
    <submittedName>
        <fullName evidence="7">Major Facilitator Superfamily protein</fullName>
    </submittedName>
</protein>
<feature type="transmembrane region" description="Helical" evidence="5">
    <location>
        <begin position="342"/>
        <end position="362"/>
    </location>
</feature>
<dbReference type="Pfam" id="PF07690">
    <property type="entry name" value="MFS_1"/>
    <property type="match status" value="1"/>
</dbReference>
<accession>A0A8X7TD49</accession>
<name>A0A8X7TD49_CANPA</name>
<dbReference type="InterPro" id="IPR036259">
    <property type="entry name" value="MFS_trans_sf"/>
</dbReference>
<evidence type="ECO:0000313" key="8">
    <source>
        <dbReference type="Proteomes" id="UP000590412"/>
    </source>
</evidence>
<evidence type="ECO:0000256" key="3">
    <source>
        <dbReference type="ARBA" id="ARBA00022989"/>
    </source>
</evidence>
<evidence type="ECO:0000259" key="6">
    <source>
        <dbReference type="PROSITE" id="PS50850"/>
    </source>
</evidence>
<dbReference type="GO" id="GO:0022857">
    <property type="term" value="F:transmembrane transporter activity"/>
    <property type="evidence" value="ECO:0007669"/>
    <property type="project" value="InterPro"/>
</dbReference>
<feature type="transmembrane region" description="Helical" evidence="5">
    <location>
        <begin position="413"/>
        <end position="436"/>
    </location>
</feature>
<reference evidence="7" key="1">
    <citation type="submission" date="2020-03" db="EMBL/GenBank/DDBJ databases">
        <title>FDA dAtabase for Regulatory Grade micrObial Sequences (FDA-ARGOS): Supporting development and validation of Infectious Disease Dx tests.</title>
        <authorList>
            <person name="Campos J."/>
            <person name="Goldberg B."/>
            <person name="Tallon L."/>
            <person name="Sadzewicz L."/>
            <person name="Vavikolanu K."/>
            <person name="Mehta A."/>
            <person name="Aluvathingal J."/>
            <person name="Nadendla S."/>
            <person name="Nandy P."/>
            <person name="Geyer C."/>
            <person name="Yan Y."/>
            <person name="Sichtig H."/>
        </authorList>
    </citation>
    <scope>NUCLEOTIDE SEQUENCE [LARGE SCALE GENOMIC DNA]</scope>
    <source>
        <strain evidence="7">FDAARGOS_652</strain>
    </source>
</reference>
<feature type="transmembrane region" description="Helical" evidence="5">
    <location>
        <begin position="208"/>
        <end position="231"/>
    </location>
</feature>
<feature type="transmembrane region" description="Helical" evidence="5">
    <location>
        <begin position="178"/>
        <end position="196"/>
    </location>
</feature>
<evidence type="ECO:0000256" key="4">
    <source>
        <dbReference type="ARBA" id="ARBA00023136"/>
    </source>
</evidence>
<dbReference type="OrthoDB" id="5215911at2759"/>
<feature type="transmembrane region" description="Helical" evidence="5">
    <location>
        <begin position="383"/>
        <end position="401"/>
    </location>
</feature>
<feature type="transmembrane region" description="Helical" evidence="5">
    <location>
        <begin position="443"/>
        <end position="465"/>
    </location>
</feature>
<dbReference type="EMBL" id="JABWAB010000003">
    <property type="protein sequence ID" value="KAF6057908.1"/>
    <property type="molecule type" value="Genomic_DNA"/>
</dbReference>
<dbReference type="GO" id="GO:0005886">
    <property type="term" value="C:plasma membrane"/>
    <property type="evidence" value="ECO:0007669"/>
    <property type="project" value="TreeGrafter"/>
</dbReference>
<dbReference type="Gene3D" id="1.20.1250.20">
    <property type="entry name" value="MFS general substrate transporter like domains"/>
    <property type="match status" value="1"/>
</dbReference>
<keyword evidence="4 5" id="KW-0472">Membrane</keyword>